<feature type="region of interest" description="Disordered" evidence="1">
    <location>
        <begin position="271"/>
        <end position="308"/>
    </location>
</feature>
<feature type="domain" description="HTH cro/C1-type" evidence="2">
    <location>
        <begin position="350"/>
        <end position="404"/>
    </location>
</feature>
<dbReference type="SMART" id="SM00530">
    <property type="entry name" value="HTH_XRE"/>
    <property type="match status" value="1"/>
</dbReference>
<dbReference type="InterPro" id="IPR010982">
    <property type="entry name" value="Lambda_DNA-bd_dom_sf"/>
</dbReference>
<organism evidence="3 4">
    <name type="scientific">Methylobacterium soli</name>
    <dbReference type="NCBI Taxonomy" id="553447"/>
    <lineage>
        <taxon>Bacteria</taxon>
        <taxon>Pseudomonadati</taxon>
        <taxon>Pseudomonadota</taxon>
        <taxon>Alphaproteobacteria</taxon>
        <taxon>Hyphomicrobiales</taxon>
        <taxon>Methylobacteriaceae</taxon>
        <taxon>Methylobacterium</taxon>
    </lineage>
</organism>
<reference evidence="3 4" key="1">
    <citation type="submission" date="2019-09" db="EMBL/GenBank/DDBJ databases">
        <title>YIM 48816 draft genome.</title>
        <authorList>
            <person name="Jiang L."/>
        </authorList>
    </citation>
    <scope>NUCLEOTIDE SEQUENCE [LARGE SCALE GENOMIC DNA]</scope>
    <source>
        <strain evidence="3 4">YIM 48816</strain>
    </source>
</reference>
<sequence>MPTRERTTRASACQRSRTGAPARSSGVGPSPSAMRSRSSAKHRSVSTSSLPSAATASAVASHAALPQASAHRLPPARCTATASAANNSMPTLRARGEGPPSRRASTSTRRRGGRPANSTRGGEGASMPARAATISRSNLHNLGSAPLRPNPRSHVTRARCSGRSLIASAARRSSLPYGPMPRSTASNGNGPSLPRLPGPASTRVKSELPATARDTASAASATGASTTLAPFGKLRLEPRGGSPSPMTRTWFTVSPTAKAARVARSATFVMDEGQPGPVNATSMKASRSARDRKDPDEEVQDTGRPAISEEGWDYTTGIRLFQVGSASPSPGILPKVNEASAPIRMPGYVFKAARQLSGLSQRELSEAASVSKKGINDFENGLATLGPKLLERLIGTLQSHGVRFIEGKGVVGVVVVQVRLDFEESSRSPRRPGSSD</sequence>
<dbReference type="CDD" id="cd00093">
    <property type="entry name" value="HTH_XRE"/>
    <property type="match status" value="1"/>
</dbReference>
<dbReference type="SUPFAM" id="SSF47413">
    <property type="entry name" value="lambda repressor-like DNA-binding domains"/>
    <property type="match status" value="1"/>
</dbReference>
<proteinExistence type="predicted"/>
<gene>
    <name evidence="3" type="ORF">F6X53_04985</name>
</gene>
<evidence type="ECO:0000256" key="1">
    <source>
        <dbReference type="SAM" id="MobiDB-lite"/>
    </source>
</evidence>
<dbReference type="OrthoDB" id="7997198at2"/>
<dbReference type="Proteomes" id="UP000474159">
    <property type="component" value="Unassembled WGS sequence"/>
</dbReference>
<comment type="caution">
    <text evidence="3">The sequence shown here is derived from an EMBL/GenBank/DDBJ whole genome shotgun (WGS) entry which is preliminary data.</text>
</comment>
<evidence type="ECO:0000313" key="4">
    <source>
        <dbReference type="Proteomes" id="UP000474159"/>
    </source>
</evidence>
<name>A0A6L3T1N2_9HYPH</name>
<dbReference type="Pfam" id="PF01381">
    <property type="entry name" value="HTH_3"/>
    <property type="match status" value="1"/>
</dbReference>
<dbReference type="InterPro" id="IPR001387">
    <property type="entry name" value="Cro/C1-type_HTH"/>
</dbReference>
<protein>
    <submittedName>
        <fullName evidence="3">Helix-turn-helix domain-containing protein</fullName>
    </submittedName>
</protein>
<evidence type="ECO:0000259" key="2">
    <source>
        <dbReference type="PROSITE" id="PS50943"/>
    </source>
</evidence>
<feature type="compositionally biased region" description="Low complexity" evidence="1">
    <location>
        <begin position="98"/>
        <end position="107"/>
    </location>
</feature>
<feature type="compositionally biased region" description="Polar residues" evidence="1">
    <location>
        <begin position="80"/>
        <end position="90"/>
    </location>
</feature>
<dbReference type="AlphaFoldDB" id="A0A6L3T1N2"/>
<dbReference type="GO" id="GO:0003677">
    <property type="term" value="F:DNA binding"/>
    <property type="evidence" value="ECO:0007669"/>
    <property type="project" value="InterPro"/>
</dbReference>
<feature type="compositionally biased region" description="Low complexity" evidence="1">
    <location>
        <begin position="161"/>
        <end position="174"/>
    </location>
</feature>
<dbReference type="EMBL" id="VZZK01000004">
    <property type="protein sequence ID" value="KAB1080556.1"/>
    <property type="molecule type" value="Genomic_DNA"/>
</dbReference>
<feature type="region of interest" description="Disordered" evidence="1">
    <location>
        <begin position="140"/>
        <end position="249"/>
    </location>
</feature>
<keyword evidence="4" id="KW-1185">Reference proteome</keyword>
<evidence type="ECO:0000313" key="3">
    <source>
        <dbReference type="EMBL" id="KAB1080556.1"/>
    </source>
</evidence>
<accession>A0A6L3T1N2</accession>
<feature type="compositionally biased region" description="Low complexity" evidence="1">
    <location>
        <begin position="210"/>
        <end position="229"/>
    </location>
</feature>
<feature type="compositionally biased region" description="Low complexity" evidence="1">
    <location>
        <begin position="45"/>
        <end position="71"/>
    </location>
</feature>
<feature type="region of interest" description="Disordered" evidence="1">
    <location>
        <begin position="1"/>
        <end position="128"/>
    </location>
</feature>
<dbReference type="Gene3D" id="1.10.260.40">
    <property type="entry name" value="lambda repressor-like DNA-binding domains"/>
    <property type="match status" value="1"/>
</dbReference>
<dbReference type="PROSITE" id="PS50943">
    <property type="entry name" value="HTH_CROC1"/>
    <property type="match status" value="1"/>
</dbReference>